<name>A0A0C9SPI5_PLICR</name>
<evidence type="ECO:0000313" key="2">
    <source>
        <dbReference type="EMBL" id="KII82667.1"/>
    </source>
</evidence>
<accession>A0A0C9SPI5</accession>
<proteinExistence type="predicted"/>
<protein>
    <submittedName>
        <fullName evidence="2">Uncharacterized protein</fullName>
    </submittedName>
</protein>
<gene>
    <name evidence="2" type="ORF">PLICRDRAFT_181187</name>
</gene>
<feature type="region of interest" description="Disordered" evidence="1">
    <location>
        <begin position="206"/>
        <end position="235"/>
    </location>
</feature>
<dbReference type="HOGENOM" id="CLU_1180633_0_0_1"/>
<feature type="region of interest" description="Disordered" evidence="1">
    <location>
        <begin position="143"/>
        <end position="170"/>
    </location>
</feature>
<dbReference type="EMBL" id="KN832787">
    <property type="protein sequence ID" value="KII82667.1"/>
    <property type="molecule type" value="Genomic_DNA"/>
</dbReference>
<evidence type="ECO:0000313" key="3">
    <source>
        <dbReference type="Proteomes" id="UP000053263"/>
    </source>
</evidence>
<feature type="region of interest" description="Disordered" evidence="1">
    <location>
        <begin position="116"/>
        <end position="135"/>
    </location>
</feature>
<feature type="compositionally biased region" description="Polar residues" evidence="1">
    <location>
        <begin position="220"/>
        <end position="229"/>
    </location>
</feature>
<reference evidence="2 3" key="1">
    <citation type="submission" date="2014-06" db="EMBL/GenBank/DDBJ databases">
        <title>Evolutionary Origins and Diversification of the Mycorrhizal Mutualists.</title>
        <authorList>
            <consortium name="DOE Joint Genome Institute"/>
            <consortium name="Mycorrhizal Genomics Consortium"/>
            <person name="Kohler A."/>
            <person name="Kuo A."/>
            <person name="Nagy L.G."/>
            <person name="Floudas D."/>
            <person name="Copeland A."/>
            <person name="Barry K.W."/>
            <person name="Cichocki N."/>
            <person name="Veneault-Fourrey C."/>
            <person name="LaButti K."/>
            <person name="Lindquist E.A."/>
            <person name="Lipzen A."/>
            <person name="Lundell T."/>
            <person name="Morin E."/>
            <person name="Murat C."/>
            <person name="Riley R."/>
            <person name="Ohm R."/>
            <person name="Sun H."/>
            <person name="Tunlid A."/>
            <person name="Henrissat B."/>
            <person name="Grigoriev I.V."/>
            <person name="Hibbett D.S."/>
            <person name="Martin F."/>
        </authorList>
    </citation>
    <scope>NUCLEOTIDE SEQUENCE [LARGE SCALE GENOMIC DNA]</scope>
    <source>
        <strain evidence="2 3">FD-325 SS-3</strain>
    </source>
</reference>
<keyword evidence="3" id="KW-1185">Reference proteome</keyword>
<organism evidence="2 3">
    <name type="scientific">Plicaturopsis crispa FD-325 SS-3</name>
    <dbReference type="NCBI Taxonomy" id="944288"/>
    <lineage>
        <taxon>Eukaryota</taxon>
        <taxon>Fungi</taxon>
        <taxon>Dikarya</taxon>
        <taxon>Basidiomycota</taxon>
        <taxon>Agaricomycotina</taxon>
        <taxon>Agaricomycetes</taxon>
        <taxon>Agaricomycetidae</taxon>
        <taxon>Amylocorticiales</taxon>
        <taxon>Amylocorticiaceae</taxon>
        <taxon>Plicatura</taxon>
        <taxon>Plicaturopsis crispa</taxon>
    </lineage>
</organism>
<dbReference type="AlphaFoldDB" id="A0A0C9SPI5"/>
<dbReference type="Proteomes" id="UP000053263">
    <property type="component" value="Unassembled WGS sequence"/>
</dbReference>
<evidence type="ECO:0000256" key="1">
    <source>
        <dbReference type="SAM" id="MobiDB-lite"/>
    </source>
</evidence>
<sequence>MLTCGVVLLHAPRPLPRPGSAIRPLRALWPLLHPGCAMRLLRALRLLPRLGFALRPVCTLAVHLVLLKRHGHNLGVGATARLLVPAPCGPGTRHPVHASATAIPVLVRPLQRRATSGASACWPPPEQHGGDTPVPAQLHRCRRRRQDTHTHGTPLHDSVSADRTTNCQHRGCQASTPAAAATFRPSARAALSGSLRTVQLLPSAYALPPPSPVSPYRNPTGLSSRSSWLQPGEQG</sequence>